<organism evidence="2 3">
    <name type="scientific">Symbiodinium natans</name>
    <dbReference type="NCBI Taxonomy" id="878477"/>
    <lineage>
        <taxon>Eukaryota</taxon>
        <taxon>Sar</taxon>
        <taxon>Alveolata</taxon>
        <taxon>Dinophyceae</taxon>
        <taxon>Suessiales</taxon>
        <taxon>Symbiodiniaceae</taxon>
        <taxon>Symbiodinium</taxon>
    </lineage>
</organism>
<feature type="region of interest" description="Disordered" evidence="1">
    <location>
        <begin position="136"/>
        <end position="155"/>
    </location>
</feature>
<evidence type="ECO:0000313" key="2">
    <source>
        <dbReference type="EMBL" id="CAE7520567.1"/>
    </source>
</evidence>
<dbReference type="OrthoDB" id="435448at2759"/>
<feature type="region of interest" description="Disordered" evidence="1">
    <location>
        <begin position="28"/>
        <end position="55"/>
    </location>
</feature>
<name>A0A812TDD8_9DINO</name>
<dbReference type="Proteomes" id="UP000604046">
    <property type="component" value="Unassembled WGS sequence"/>
</dbReference>
<gene>
    <name evidence="2" type="ORF">SNAT2548_LOCUS29133</name>
</gene>
<dbReference type="EMBL" id="CAJNDS010002546">
    <property type="protein sequence ID" value="CAE7520567.1"/>
    <property type="molecule type" value="Genomic_DNA"/>
</dbReference>
<accession>A0A812TDD8</accession>
<comment type="caution">
    <text evidence="2">The sequence shown here is derived from an EMBL/GenBank/DDBJ whole genome shotgun (WGS) entry which is preliminary data.</text>
</comment>
<reference evidence="2" key="1">
    <citation type="submission" date="2021-02" db="EMBL/GenBank/DDBJ databases">
        <authorList>
            <person name="Dougan E. K."/>
            <person name="Rhodes N."/>
            <person name="Thang M."/>
            <person name="Chan C."/>
        </authorList>
    </citation>
    <scope>NUCLEOTIDE SEQUENCE</scope>
</reference>
<feature type="region of interest" description="Disordered" evidence="1">
    <location>
        <begin position="200"/>
        <end position="223"/>
    </location>
</feature>
<evidence type="ECO:0000256" key="1">
    <source>
        <dbReference type="SAM" id="MobiDB-lite"/>
    </source>
</evidence>
<sequence length="390" mass="41927">MVEKVPPAKEVVLAQQFVASQLAVPEFAEDDVPELPRSPPPESLERDSEVEAEAAKSMSIVSSHTAADFTLLVLGYPSTSEEIEDLEASYYGLSRGRLSPGRLSLAVSDAVPGQLTGLQGAALQLWRPTLPPTCMARGAASGDTKTDEPDDTGGTWRVTRTQGAPEVLQDLRSRIVGAEDGSPFLSAVITELPGCHLWAAPSDPEEEAAPSFEDQEDEGTPPMPTDLYECLAASVDSSHHDVPFLLYCLCEQVNHSLRGDAPEVVAGKKKRSPQQVQDAAKKDFKEMNAFLDQASDILLLGKDAPKDEDEEVQPEGSLIDMMEKEEAAAQGKVEEQPYIPGMGPPPGVGSVPSDTGDEYVIPYYDRVSCRHAGDRLAGGKSVMLELLSLR</sequence>
<proteinExistence type="predicted"/>
<dbReference type="AlphaFoldDB" id="A0A812TDD8"/>
<feature type="compositionally biased region" description="Acidic residues" evidence="1">
    <location>
        <begin position="203"/>
        <end position="219"/>
    </location>
</feature>
<evidence type="ECO:0000313" key="3">
    <source>
        <dbReference type="Proteomes" id="UP000604046"/>
    </source>
</evidence>
<protein>
    <submittedName>
        <fullName evidence="2">Uncharacterized protein</fullName>
    </submittedName>
</protein>
<keyword evidence="3" id="KW-1185">Reference proteome</keyword>